<dbReference type="KEGG" id="lak:106153550"/>
<dbReference type="InterPro" id="IPR013762">
    <property type="entry name" value="Integrase-like_cat_sf"/>
</dbReference>
<keyword evidence="3" id="KW-1185">Reference proteome</keyword>
<feature type="region of interest" description="Disordered" evidence="2">
    <location>
        <begin position="612"/>
        <end position="645"/>
    </location>
</feature>
<organism evidence="3 4">
    <name type="scientific">Lingula anatina</name>
    <name type="common">Brachiopod</name>
    <name type="synonym">Lingula unguis</name>
    <dbReference type="NCBI Taxonomy" id="7574"/>
    <lineage>
        <taxon>Eukaryota</taxon>
        <taxon>Metazoa</taxon>
        <taxon>Spiralia</taxon>
        <taxon>Lophotrochozoa</taxon>
        <taxon>Brachiopoda</taxon>
        <taxon>Linguliformea</taxon>
        <taxon>Lingulata</taxon>
        <taxon>Lingulida</taxon>
        <taxon>Linguloidea</taxon>
        <taxon>Lingulidae</taxon>
        <taxon>Lingula</taxon>
    </lineage>
</organism>
<dbReference type="STRING" id="7574.A0A1S3HAI0"/>
<dbReference type="GO" id="GO:0015074">
    <property type="term" value="P:DNA integration"/>
    <property type="evidence" value="ECO:0007669"/>
    <property type="project" value="InterPro"/>
</dbReference>
<dbReference type="InterPro" id="IPR011010">
    <property type="entry name" value="DNA_brk_join_enz"/>
</dbReference>
<accession>A0A1S3HAI0</accession>
<dbReference type="GO" id="GO:0006310">
    <property type="term" value="P:DNA recombination"/>
    <property type="evidence" value="ECO:0007669"/>
    <property type="project" value="UniProtKB-KW"/>
</dbReference>
<reference evidence="4" key="1">
    <citation type="submission" date="2025-08" db="UniProtKB">
        <authorList>
            <consortium name="RefSeq"/>
        </authorList>
    </citation>
    <scope>IDENTIFICATION</scope>
    <source>
        <tissue evidence="4">Gonads</tissue>
    </source>
</reference>
<dbReference type="SUPFAM" id="SSF56349">
    <property type="entry name" value="DNA breaking-rejoining enzymes"/>
    <property type="match status" value="1"/>
</dbReference>
<sequence length="723" mass="82248">MSSPDDLLKLDEDKLFFTDKRHVYIKKIKKTKLSYNGKKKKNERVLNSKHCCMICGKLVLRIRDHLLHVHEDHEEIRALNKMSQKQQKDALEIMRNKGDHDHNERVLQQEKGELLLSRRFTDGDMKTTDFLPCPTCFLYVKDLAKHRSYTKRCKGFDGDMSSSRASLLAKGLLDSGTDHIPSEFLKSEVLSKFINDEISCVATKDELILHLGNQTIKNVAKNLLKRGRYASDKMRLAARILIEIRKIMAKEITWDEVLKPENFTIIVTAVTTLAGIGKEGNTYETPSNALKGGYVIKDLANIKESAALMSSPKNLQRAEEAADVIKLMEKNWSSNVSSLATATLDEGRYTTVQSLPVPEDLRVLSQHVQWKSNSLSTEAILKTKDGFREGVEIAQARLVTFNKRRPGEIEAIYLDDYQKRRKEGEPHMSQFMSSLSDLEKYLLTAHELITVRGKRGRGVPVLLPPDLYDLLELLASEEVRKAVQVDNSPYLFPNFGDGVVRAVESLSKVVDSLKRKLQDPSSIKATRLRKYLATTLQVFSLEAYELEWVASHLGHTMHVHKDYYRMMSTTIEKTKMAKLMVLSESGNLDQYRGKSLDKISCEDVVIPESALDDDVDDEVQSPSQPQTTAFQSSEQSASKRSLHSDLDKKRIKYTERKEDSNWKIHPDYQKIFKTIIAEKKVPGNSTITQMTTGTALEIVPAYKIRNKINADVQKIKRQQTSKN</sequence>
<dbReference type="PANTHER" id="PTHR33480">
    <property type="entry name" value="SET DOMAIN-CONTAINING PROTEIN-RELATED"/>
    <property type="match status" value="1"/>
</dbReference>
<dbReference type="Gene3D" id="1.10.443.10">
    <property type="entry name" value="Intergrase catalytic core"/>
    <property type="match status" value="1"/>
</dbReference>
<dbReference type="GO" id="GO:0003677">
    <property type="term" value="F:DNA binding"/>
    <property type="evidence" value="ECO:0007669"/>
    <property type="project" value="InterPro"/>
</dbReference>
<dbReference type="OrthoDB" id="10055248at2759"/>
<feature type="compositionally biased region" description="Polar residues" evidence="2">
    <location>
        <begin position="620"/>
        <end position="639"/>
    </location>
</feature>
<dbReference type="GeneID" id="106153550"/>
<dbReference type="RefSeq" id="XP_013383013.2">
    <property type="nucleotide sequence ID" value="XM_013527559.2"/>
</dbReference>
<protein>
    <submittedName>
        <fullName evidence="4">Uncharacterized protein LOC106153550</fullName>
    </submittedName>
</protein>
<evidence type="ECO:0000256" key="1">
    <source>
        <dbReference type="ARBA" id="ARBA00023172"/>
    </source>
</evidence>
<dbReference type="PANTHER" id="PTHR33480:SF1">
    <property type="entry name" value="TYR RECOMBINASE DOMAIN-CONTAINING PROTEIN"/>
    <property type="match status" value="1"/>
</dbReference>
<evidence type="ECO:0000256" key="2">
    <source>
        <dbReference type="SAM" id="MobiDB-lite"/>
    </source>
</evidence>
<proteinExistence type="predicted"/>
<dbReference type="InParanoid" id="A0A1S3HAI0"/>
<evidence type="ECO:0000313" key="3">
    <source>
        <dbReference type="Proteomes" id="UP000085678"/>
    </source>
</evidence>
<name>A0A1S3HAI0_LINAN</name>
<dbReference type="AlphaFoldDB" id="A0A1S3HAI0"/>
<evidence type="ECO:0000313" key="4">
    <source>
        <dbReference type="RefSeq" id="XP_013383013.2"/>
    </source>
</evidence>
<gene>
    <name evidence="4" type="primary">LOC106153550</name>
</gene>
<dbReference type="Proteomes" id="UP000085678">
    <property type="component" value="Unplaced"/>
</dbReference>
<keyword evidence="1" id="KW-0233">DNA recombination</keyword>